<protein>
    <submittedName>
        <fullName evidence="1">Pyridoxal phosphate-dependent aminotransferase</fullName>
    </submittedName>
</protein>
<dbReference type="SUPFAM" id="SSF53383">
    <property type="entry name" value="PLP-dependent transferases"/>
    <property type="match status" value="1"/>
</dbReference>
<keyword evidence="2" id="KW-1185">Reference proteome</keyword>
<gene>
    <name evidence="1" type="ORF">EJC49_24910</name>
</gene>
<dbReference type="InterPro" id="IPR015422">
    <property type="entry name" value="PyrdxlP-dep_Trfase_small"/>
</dbReference>
<keyword evidence="1" id="KW-0032">Aminotransferase</keyword>
<dbReference type="InterPro" id="IPR015424">
    <property type="entry name" value="PyrdxlP-dep_Trfase"/>
</dbReference>
<accession>A0A429YE31</accession>
<proteinExistence type="predicted"/>
<feature type="non-terminal residue" evidence="1">
    <location>
        <position position="63"/>
    </location>
</feature>
<organism evidence="1 2">
    <name type="scientific">Aquibium carbonis</name>
    <dbReference type="NCBI Taxonomy" id="2495581"/>
    <lineage>
        <taxon>Bacteria</taxon>
        <taxon>Pseudomonadati</taxon>
        <taxon>Pseudomonadota</taxon>
        <taxon>Alphaproteobacteria</taxon>
        <taxon>Hyphomicrobiales</taxon>
        <taxon>Phyllobacteriaceae</taxon>
        <taxon>Aquibium</taxon>
    </lineage>
</organism>
<reference evidence="1 2" key="1">
    <citation type="submission" date="2018-12" db="EMBL/GenBank/DDBJ databases">
        <title>Mesorhizobium carbonis sp. nov., isolated from coal mine water.</title>
        <authorList>
            <person name="Xin W."/>
            <person name="Xu Z."/>
            <person name="Xiang F."/>
            <person name="Zhang J."/>
            <person name="Xi L."/>
            <person name="Liu J."/>
        </authorList>
    </citation>
    <scope>NUCLEOTIDE SEQUENCE [LARGE SCALE GENOMIC DNA]</scope>
    <source>
        <strain evidence="1 2">B2.3</strain>
    </source>
</reference>
<keyword evidence="1" id="KW-0808">Transferase</keyword>
<dbReference type="Gene3D" id="3.90.1150.10">
    <property type="entry name" value="Aspartate Aminotransferase, domain 1"/>
    <property type="match status" value="1"/>
</dbReference>
<dbReference type="EMBL" id="RWKW01000151">
    <property type="protein sequence ID" value="RST79723.1"/>
    <property type="molecule type" value="Genomic_DNA"/>
</dbReference>
<dbReference type="Proteomes" id="UP000278398">
    <property type="component" value="Unassembled WGS sequence"/>
</dbReference>
<dbReference type="AlphaFoldDB" id="A0A429YE31"/>
<name>A0A429YE31_9HYPH</name>
<evidence type="ECO:0000313" key="2">
    <source>
        <dbReference type="Proteomes" id="UP000278398"/>
    </source>
</evidence>
<dbReference type="GO" id="GO:0008483">
    <property type="term" value="F:transaminase activity"/>
    <property type="evidence" value="ECO:0007669"/>
    <property type="project" value="UniProtKB-KW"/>
</dbReference>
<comment type="caution">
    <text evidence="1">The sequence shown here is derived from an EMBL/GenBank/DDBJ whole genome shotgun (WGS) entry which is preliminary data.</text>
</comment>
<evidence type="ECO:0000313" key="1">
    <source>
        <dbReference type="EMBL" id="RST79723.1"/>
    </source>
</evidence>
<sequence length="63" mass="6624">MKTAISRRSAIEPFHAMDVLAQANRLRAQGEPVISMAVGQPSDPAPAAVREAAARAAREGRIG</sequence>